<feature type="transmembrane region" description="Helical" evidence="6">
    <location>
        <begin position="192"/>
        <end position="217"/>
    </location>
</feature>
<dbReference type="PANTHER" id="PTHR30485:SF2">
    <property type="entry name" value="BLL0597 PROTEIN"/>
    <property type="match status" value="1"/>
</dbReference>
<reference evidence="8 10" key="1">
    <citation type="submission" date="2019-03" db="EMBL/GenBank/DDBJ databases">
        <title>Genomic Encyclopedia of Type Strains, Phase IV (KMG-IV): sequencing the most valuable type-strain genomes for metagenomic binning, comparative biology and taxonomic classification.</title>
        <authorList>
            <person name="Goeker M."/>
        </authorList>
    </citation>
    <scope>NUCLEOTIDE SEQUENCE [LARGE SCALE GENOMIC DNA]</scope>
    <source>
        <strain evidence="8 10">DSM 17474</strain>
    </source>
</reference>
<keyword evidence="5 6" id="KW-0472">Membrane</keyword>
<dbReference type="Proteomes" id="UP000829756">
    <property type="component" value="Chromosome"/>
</dbReference>
<dbReference type="GO" id="GO:0022904">
    <property type="term" value="P:respiratory electron transport chain"/>
    <property type="evidence" value="ECO:0007669"/>
    <property type="project" value="InterPro"/>
</dbReference>
<dbReference type="AlphaFoldDB" id="A0AAE9GVD4"/>
<reference evidence="9" key="2">
    <citation type="submission" date="2021-12" db="EMBL/GenBank/DDBJ databases">
        <authorList>
            <person name="Veyrier F.J."/>
        </authorList>
    </citation>
    <scope>NUCLEOTIDE SEQUENCE</scope>
    <source>
        <strain evidence="9">1258/02</strain>
    </source>
</reference>
<evidence type="ECO:0000256" key="3">
    <source>
        <dbReference type="ARBA" id="ARBA00022692"/>
    </source>
</evidence>
<dbReference type="Gene3D" id="1.20.950.20">
    <property type="entry name" value="Transmembrane di-heme cytochromes, Chain C"/>
    <property type="match status" value="1"/>
</dbReference>
<feature type="domain" description="Cytochrome b561 bacterial/Ni-hydrogenase" evidence="7">
    <location>
        <begin position="8"/>
        <end position="183"/>
    </location>
</feature>
<dbReference type="EMBL" id="SLXE01000033">
    <property type="protein sequence ID" value="TCP01037.1"/>
    <property type="molecule type" value="Genomic_DNA"/>
</dbReference>
<dbReference type="Proteomes" id="UP000294721">
    <property type="component" value="Unassembled WGS sequence"/>
</dbReference>
<sequence length="220" mass="24140">MTKQKLKVWDAPTRLFHWLLVLALAFMWYSGETGGNLMAWHLRCGVFILGLVVFRLCWGFWGSDTARFAQFVKGPAQIRRYLGGQLSENEQPGHNPLGALMVLALLAALLVQVFTGLFAADENTWLYNGYLNSLVSEEAGSTARNAHILFFNVLLALVAVHVATVLIYKFIKKHDLITPMFSGCKMLAGKLPALQFAGTGKFLAALAVAAAAVWLVVNIG</sequence>
<evidence type="ECO:0000256" key="4">
    <source>
        <dbReference type="ARBA" id="ARBA00022989"/>
    </source>
</evidence>
<dbReference type="KEGG" id="usu:LVJ78_05905"/>
<gene>
    <name evidence="8" type="ORF">EV680_13314</name>
    <name evidence="9" type="ORF">LVJ78_05905</name>
</gene>
<evidence type="ECO:0000313" key="11">
    <source>
        <dbReference type="Proteomes" id="UP000829756"/>
    </source>
</evidence>
<dbReference type="RefSeq" id="WP_132954649.1">
    <property type="nucleotide sequence ID" value="NZ_CALJUB010000045.1"/>
</dbReference>
<evidence type="ECO:0000313" key="10">
    <source>
        <dbReference type="Proteomes" id="UP000294721"/>
    </source>
</evidence>
<dbReference type="InterPro" id="IPR011577">
    <property type="entry name" value="Cyt_b561_bac/Ni-Hgenase"/>
</dbReference>
<evidence type="ECO:0000256" key="2">
    <source>
        <dbReference type="ARBA" id="ARBA00022475"/>
    </source>
</evidence>
<keyword evidence="4 6" id="KW-1133">Transmembrane helix</keyword>
<keyword evidence="3 6" id="KW-0812">Transmembrane</keyword>
<evidence type="ECO:0000256" key="6">
    <source>
        <dbReference type="SAM" id="Phobius"/>
    </source>
</evidence>
<feature type="transmembrane region" description="Helical" evidence="6">
    <location>
        <begin position="12"/>
        <end position="31"/>
    </location>
</feature>
<evidence type="ECO:0000259" key="7">
    <source>
        <dbReference type="Pfam" id="PF01292"/>
    </source>
</evidence>
<accession>A0AAE9GVD4</accession>
<reference evidence="9" key="3">
    <citation type="journal article" date="2022" name="Res Sq">
        <title>Evolution of multicellular longitudinally dividing oral cavity symbionts (Neisseriaceae).</title>
        <authorList>
            <person name="Nyongesa S."/>
            <person name="Weber P."/>
            <person name="Bernet E."/>
            <person name="Pullido F."/>
            <person name="Nieckarz M."/>
            <person name="Delaby M."/>
            <person name="Nieves C."/>
            <person name="Viehboeck T."/>
            <person name="Krause N."/>
            <person name="Rivera-Millot A."/>
            <person name="Nakamura A."/>
            <person name="Vischer N."/>
            <person name="VanNieuwenhze M."/>
            <person name="Brun Y."/>
            <person name="Cava F."/>
            <person name="Bulgheresi S."/>
            <person name="Veyrier F."/>
        </authorList>
    </citation>
    <scope>NUCLEOTIDE SEQUENCE</scope>
    <source>
        <strain evidence="9">1258/02</strain>
    </source>
</reference>
<dbReference type="Pfam" id="PF01292">
    <property type="entry name" value="Ni_hydr_CYTB"/>
    <property type="match status" value="1"/>
</dbReference>
<dbReference type="GO" id="GO:0005886">
    <property type="term" value="C:plasma membrane"/>
    <property type="evidence" value="ECO:0007669"/>
    <property type="project" value="UniProtKB-SubCell"/>
</dbReference>
<organism evidence="9 11">
    <name type="scientific">Uruburuella suis</name>
    <dbReference type="NCBI Taxonomy" id="252130"/>
    <lineage>
        <taxon>Bacteria</taxon>
        <taxon>Pseudomonadati</taxon>
        <taxon>Pseudomonadota</taxon>
        <taxon>Betaproteobacteria</taxon>
        <taxon>Neisseriales</taxon>
        <taxon>Neisseriaceae</taxon>
        <taxon>Uruburuella</taxon>
    </lineage>
</organism>
<feature type="transmembrane region" description="Helical" evidence="6">
    <location>
        <begin position="148"/>
        <end position="171"/>
    </location>
</feature>
<dbReference type="PANTHER" id="PTHR30485">
    <property type="entry name" value="NI/FE-HYDROGENASE 1 B-TYPE CYTOCHROME SUBUNIT"/>
    <property type="match status" value="1"/>
</dbReference>
<keyword evidence="2" id="KW-1003">Cell membrane</keyword>
<evidence type="ECO:0000313" key="9">
    <source>
        <dbReference type="EMBL" id="UOO80525.1"/>
    </source>
</evidence>
<dbReference type="GO" id="GO:0020037">
    <property type="term" value="F:heme binding"/>
    <property type="evidence" value="ECO:0007669"/>
    <property type="project" value="TreeGrafter"/>
</dbReference>
<comment type="subcellular location">
    <subcellularLocation>
        <location evidence="1">Cell membrane</location>
        <topology evidence="1">Multi-pass membrane protein</topology>
    </subcellularLocation>
</comment>
<proteinExistence type="predicted"/>
<protein>
    <submittedName>
        <fullName evidence="8 9">Cytochrome b</fullName>
    </submittedName>
</protein>
<keyword evidence="10" id="KW-1185">Reference proteome</keyword>
<name>A0AAE9GVD4_9NEIS</name>
<dbReference type="SUPFAM" id="SSF81342">
    <property type="entry name" value="Transmembrane di-heme cytochromes"/>
    <property type="match status" value="1"/>
</dbReference>
<dbReference type="GO" id="GO:0009055">
    <property type="term" value="F:electron transfer activity"/>
    <property type="evidence" value="ECO:0007669"/>
    <property type="project" value="InterPro"/>
</dbReference>
<feature type="transmembrane region" description="Helical" evidence="6">
    <location>
        <begin position="37"/>
        <end position="58"/>
    </location>
</feature>
<evidence type="ECO:0000313" key="8">
    <source>
        <dbReference type="EMBL" id="TCP01037.1"/>
    </source>
</evidence>
<feature type="transmembrane region" description="Helical" evidence="6">
    <location>
        <begin position="97"/>
        <end position="120"/>
    </location>
</feature>
<evidence type="ECO:0000256" key="1">
    <source>
        <dbReference type="ARBA" id="ARBA00004651"/>
    </source>
</evidence>
<dbReference type="EMBL" id="CP091507">
    <property type="protein sequence ID" value="UOO80525.1"/>
    <property type="molecule type" value="Genomic_DNA"/>
</dbReference>
<dbReference type="InterPro" id="IPR016174">
    <property type="entry name" value="Di-haem_cyt_TM"/>
</dbReference>
<dbReference type="InterPro" id="IPR051542">
    <property type="entry name" value="Hydrogenase_cytochrome"/>
</dbReference>
<evidence type="ECO:0000256" key="5">
    <source>
        <dbReference type="ARBA" id="ARBA00023136"/>
    </source>
</evidence>